<gene>
    <name evidence="2" type="ORF">FRACA_40040</name>
</gene>
<protein>
    <submittedName>
        <fullName evidence="2">Uncharacterized protein</fullName>
    </submittedName>
</protein>
<evidence type="ECO:0000313" key="3">
    <source>
        <dbReference type="Proteomes" id="UP000234331"/>
    </source>
</evidence>
<dbReference type="RefSeq" id="WP_101833365.1">
    <property type="nucleotide sequence ID" value="NZ_FZMO01000334.1"/>
</dbReference>
<sequence length="164" mass="16632">MSGSRLRDHPVVSDAARRLSAAAAGSMLLCYGLVHLLVWPGAPTGTPGERYGWDGASRLLDWLPAAAVRTTGGLLLAVAVLGHACGAAGVAGVPVLRRYRLATTGAGAAGSLGLYAVTWPGLQPSPTDFSAGPVISGLLLTCVLATACARRYPPPAAGDHPGRR</sequence>
<proteinExistence type="predicted"/>
<accession>A0A2I2KWH7</accession>
<keyword evidence="1" id="KW-0812">Transmembrane</keyword>
<name>A0A2I2KWH7_9ACTN</name>
<dbReference type="Proteomes" id="UP000234331">
    <property type="component" value="Unassembled WGS sequence"/>
</dbReference>
<dbReference type="EMBL" id="FZMO01000334">
    <property type="protein sequence ID" value="SNQ50012.1"/>
    <property type="molecule type" value="Genomic_DNA"/>
</dbReference>
<keyword evidence="3" id="KW-1185">Reference proteome</keyword>
<keyword evidence="1" id="KW-0472">Membrane</keyword>
<reference evidence="2 3" key="1">
    <citation type="submission" date="2017-06" db="EMBL/GenBank/DDBJ databases">
        <authorList>
            <person name="Kim H.J."/>
            <person name="Triplett B.A."/>
        </authorList>
    </citation>
    <scope>NUCLEOTIDE SEQUENCE [LARGE SCALE GENOMIC DNA]</scope>
    <source>
        <strain evidence="2">FRACA_ARgP5</strain>
    </source>
</reference>
<dbReference type="OrthoDB" id="3215348at2"/>
<organism evidence="2 3">
    <name type="scientific">Frankia canadensis</name>
    <dbReference type="NCBI Taxonomy" id="1836972"/>
    <lineage>
        <taxon>Bacteria</taxon>
        <taxon>Bacillati</taxon>
        <taxon>Actinomycetota</taxon>
        <taxon>Actinomycetes</taxon>
        <taxon>Frankiales</taxon>
        <taxon>Frankiaceae</taxon>
        <taxon>Frankia</taxon>
    </lineage>
</organism>
<dbReference type="AlphaFoldDB" id="A0A2I2KWH7"/>
<feature type="transmembrane region" description="Helical" evidence="1">
    <location>
        <begin position="21"/>
        <end position="42"/>
    </location>
</feature>
<evidence type="ECO:0000256" key="1">
    <source>
        <dbReference type="SAM" id="Phobius"/>
    </source>
</evidence>
<evidence type="ECO:0000313" key="2">
    <source>
        <dbReference type="EMBL" id="SNQ50012.1"/>
    </source>
</evidence>
<keyword evidence="1" id="KW-1133">Transmembrane helix</keyword>
<feature type="transmembrane region" description="Helical" evidence="1">
    <location>
        <begin position="62"/>
        <end position="87"/>
    </location>
</feature>